<evidence type="ECO:0000313" key="4">
    <source>
        <dbReference type="Proteomes" id="UP001054945"/>
    </source>
</evidence>
<sequence>MYSFSGQPSSVTTPLDAPHVLVDLDNPEHAYTIPMNTQRGLGRHLTAGGLMGCETPTDPPPPYNEANHASPADNIIHGNSPSSNSPPIKFYSFLVVIPSLFVCYALIMATLRF</sequence>
<dbReference type="EMBL" id="BPLR01010004">
    <property type="protein sequence ID" value="GIY36045.1"/>
    <property type="molecule type" value="Genomic_DNA"/>
</dbReference>
<comment type="caution">
    <text evidence="3">The sequence shown here is derived from an EMBL/GenBank/DDBJ whole genome shotgun (WGS) entry which is preliminary data.</text>
</comment>
<keyword evidence="2" id="KW-0472">Membrane</keyword>
<protein>
    <submittedName>
        <fullName evidence="3">Uncharacterized protein</fullName>
    </submittedName>
</protein>
<dbReference type="Proteomes" id="UP001054945">
    <property type="component" value="Unassembled WGS sequence"/>
</dbReference>
<feature type="region of interest" description="Disordered" evidence="1">
    <location>
        <begin position="46"/>
        <end position="80"/>
    </location>
</feature>
<gene>
    <name evidence="3" type="primary">AVEN_272494_1</name>
    <name evidence="3" type="ORF">CEXT_39871</name>
</gene>
<evidence type="ECO:0000256" key="1">
    <source>
        <dbReference type="SAM" id="MobiDB-lite"/>
    </source>
</evidence>
<keyword evidence="4" id="KW-1185">Reference proteome</keyword>
<keyword evidence="2" id="KW-1133">Transmembrane helix</keyword>
<keyword evidence="2" id="KW-0812">Transmembrane</keyword>
<reference evidence="3 4" key="1">
    <citation type="submission" date="2021-06" db="EMBL/GenBank/DDBJ databases">
        <title>Caerostris extrusa draft genome.</title>
        <authorList>
            <person name="Kono N."/>
            <person name="Arakawa K."/>
        </authorList>
    </citation>
    <scope>NUCLEOTIDE SEQUENCE [LARGE SCALE GENOMIC DNA]</scope>
</reference>
<accession>A0AAV4SPL1</accession>
<organism evidence="3 4">
    <name type="scientific">Caerostris extrusa</name>
    <name type="common">Bark spider</name>
    <name type="synonym">Caerostris bankana</name>
    <dbReference type="NCBI Taxonomy" id="172846"/>
    <lineage>
        <taxon>Eukaryota</taxon>
        <taxon>Metazoa</taxon>
        <taxon>Ecdysozoa</taxon>
        <taxon>Arthropoda</taxon>
        <taxon>Chelicerata</taxon>
        <taxon>Arachnida</taxon>
        <taxon>Araneae</taxon>
        <taxon>Araneomorphae</taxon>
        <taxon>Entelegynae</taxon>
        <taxon>Araneoidea</taxon>
        <taxon>Araneidae</taxon>
        <taxon>Caerostris</taxon>
    </lineage>
</organism>
<proteinExistence type="predicted"/>
<name>A0AAV4SPL1_CAEEX</name>
<feature type="transmembrane region" description="Helical" evidence="2">
    <location>
        <begin position="90"/>
        <end position="111"/>
    </location>
</feature>
<dbReference type="AlphaFoldDB" id="A0AAV4SPL1"/>
<evidence type="ECO:0000256" key="2">
    <source>
        <dbReference type="SAM" id="Phobius"/>
    </source>
</evidence>
<evidence type="ECO:0000313" key="3">
    <source>
        <dbReference type="EMBL" id="GIY36045.1"/>
    </source>
</evidence>